<dbReference type="AlphaFoldDB" id="A0A4Q4M1Z9"/>
<dbReference type="EMBL" id="PDXB01000064">
    <property type="protein sequence ID" value="RYN17078.1"/>
    <property type="molecule type" value="Genomic_DNA"/>
</dbReference>
<dbReference type="Proteomes" id="UP000292340">
    <property type="component" value="Unassembled WGS sequence"/>
</dbReference>
<protein>
    <submittedName>
        <fullName evidence="2">Uncharacterized protein</fullName>
    </submittedName>
</protein>
<evidence type="ECO:0000313" key="2">
    <source>
        <dbReference type="EMBL" id="RYN35597.1"/>
    </source>
</evidence>
<proteinExistence type="predicted"/>
<dbReference type="Proteomes" id="UP000292402">
    <property type="component" value="Unassembled WGS sequence"/>
</dbReference>
<name>A0A4Q4M1Z9_9PLEO</name>
<gene>
    <name evidence="2" type="ORF">AA0114_g11733</name>
    <name evidence="1" type="ORF">AA0115_g12007</name>
</gene>
<reference evidence="1" key="1">
    <citation type="submission" date="2017-10" db="EMBL/GenBank/DDBJ databases">
        <authorList>
            <person name="Armitage A.D."/>
            <person name="Barbara D.J."/>
            <person name="Woodhall J.W."/>
            <person name="Sreenivasaprasad S."/>
            <person name="Lane C.R."/>
            <person name="Clarkson J.P."/>
            <person name="Harrison R.J."/>
        </authorList>
    </citation>
    <scope>NUCLEOTIDE SEQUENCE</scope>
    <source>
        <strain evidence="1">FERA 1164</strain>
    </source>
</reference>
<sequence length="90" mass="9986">MVYQFDVEASQNEGAFAKYKDHCILPLLDVASNKLGSEGYLTKHNARICVRGDLWATAEDIVHVLSARCSYCIFDLEIPQQHAVNASTNA</sequence>
<comment type="caution">
    <text evidence="2">The sequence shown here is derived from an EMBL/GenBank/DDBJ whole genome shotgun (WGS) entry which is preliminary data.</text>
</comment>
<reference evidence="1 3" key="2">
    <citation type="journal article" date="2019" name="bioRxiv">
        <title>Genomics, evolutionary history and diagnostics of the Alternaria alternata species group including apple and Asian pear pathotypes.</title>
        <authorList>
            <person name="Armitage A.D."/>
            <person name="Cockerton H.M."/>
            <person name="Sreenivasaprasad S."/>
            <person name="Woodhall J.W."/>
            <person name="Lane C.R."/>
            <person name="Harrison R.J."/>
            <person name="Clarkson J.P."/>
        </authorList>
    </citation>
    <scope>NUCLEOTIDE SEQUENCE [LARGE SCALE GENOMIC DNA]</scope>
    <source>
        <strain evidence="3">FERA 1082</strain>
        <strain evidence="1">FERA 1164</strain>
    </source>
</reference>
<evidence type="ECO:0000313" key="3">
    <source>
        <dbReference type="Proteomes" id="UP000292402"/>
    </source>
</evidence>
<dbReference type="EMBL" id="PDXA01000065">
    <property type="protein sequence ID" value="RYN35597.1"/>
    <property type="molecule type" value="Genomic_DNA"/>
</dbReference>
<organism evidence="2 3">
    <name type="scientific">Alternaria tenuissima</name>
    <dbReference type="NCBI Taxonomy" id="119927"/>
    <lineage>
        <taxon>Eukaryota</taxon>
        <taxon>Fungi</taxon>
        <taxon>Dikarya</taxon>
        <taxon>Ascomycota</taxon>
        <taxon>Pezizomycotina</taxon>
        <taxon>Dothideomycetes</taxon>
        <taxon>Pleosporomycetidae</taxon>
        <taxon>Pleosporales</taxon>
        <taxon>Pleosporineae</taxon>
        <taxon>Pleosporaceae</taxon>
        <taxon>Alternaria</taxon>
        <taxon>Alternaria sect. Alternaria</taxon>
        <taxon>Alternaria alternata complex</taxon>
    </lineage>
</organism>
<reference evidence="2" key="3">
    <citation type="journal article" date="2019" name="J. ISSAAS">
        <title>Genomics, evolutionary history and diagnostics of the Alternaria alternata species group including apple and Asian pear pathotypes.</title>
        <authorList>
            <person name="Armitage A.D."/>
            <person name="Cockerton H.M."/>
            <person name="Sreenivasaprasad S."/>
            <person name="Woodhall J."/>
            <person name="Lane C."/>
            <person name="Harrison R.J."/>
            <person name="Clarkson J.P."/>
        </authorList>
    </citation>
    <scope>NUCLEOTIDE SEQUENCE</scope>
    <source>
        <strain evidence="2">FERA 1082</strain>
    </source>
</reference>
<evidence type="ECO:0000313" key="1">
    <source>
        <dbReference type="EMBL" id="RYN17078.1"/>
    </source>
</evidence>
<accession>A0A4Q4M1Z9</accession>